<feature type="chain" id="PRO_5017302724" description="Cell surface protein" evidence="1">
    <location>
        <begin position="32"/>
        <end position="584"/>
    </location>
</feature>
<evidence type="ECO:0008006" key="4">
    <source>
        <dbReference type="Google" id="ProtNLM"/>
    </source>
</evidence>
<dbReference type="RefSeq" id="WP_093318246.1">
    <property type="nucleotide sequence ID" value="NZ_FOHV01000006.1"/>
</dbReference>
<keyword evidence="3" id="KW-1185">Reference proteome</keyword>
<feature type="signal peptide" evidence="1">
    <location>
        <begin position="1"/>
        <end position="31"/>
    </location>
</feature>
<dbReference type="Proteomes" id="UP000242642">
    <property type="component" value="Unassembled WGS sequence"/>
</dbReference>
<proteinExistence type="predicted"/>
<gene>
    <name evidence="2" type="ORF">SAMN02583745_00971</name>
</gene>
<evidence type="ECO:0000256" key="1">
    <source>
        <dbReference type="SAM" id="SignalP"/>
    </source>
</evidence>
<dbReference type="STRING" id="1123402.SAMN02583745_00971"/>
<dbReference type="AlphaFoldDB" id="A0A1I0ALS3"/>
<name>A0A1I0ALS3_9GAMM</name>
<accession>A0A1I0ALS3</accession>
<protein>
    <recommendedName>
        <fullName evidence="4">Cell surface protein</fullName>
    </recommendedName>
</protein>
<organism evidence="2 3">
    <name type="scientific">Thorsellia anophelis DSM 18579</name>
    <dbReference type="NCBI Taxonomy" id="1123402"/>
    <lineage>
        <taxon>Bacteria</taxon>
        <taxon>Pseudomonadati</taxon>
        <taxon>Pseudomonadota</taxon>
        <taxon>Gammaproteobacteria</taxon>
        <taxon>Enterobacterales</taxon>
        <taxon>Thorselliaceae</taxon>
        <taxon>Thorsellia</taxon>
    </lineage>
</organism>
<keyword evidence="1" id="KW-0732">Signal</keyword>
<sequence length="584" mass="63817">MKKSTLKNRIFKFTLIASAMTSIIFSQGAAAALTEAKSTSTPTMQGYAPYLPSVGARYVNKDLTEYSKPLIGDIIEVPTYLLNEDWYTFRDGNATTANGEREDVDAPPAFLKAQDFDADNAINGRDREGQYLGQKVSVKWYVIKEKPEANGVKYVWADSIKFADNDTFLSKAKGLEGEALEQLFLDWETEANAGNPAVIQKIVRGWEDIDIQPSDVTGSSIDESYYIPMSNGSDSSLALRIPPEAGNKRIGFVITPESRTGDPARGTPLRVADLNFFWGQKPNTKPGDVCENPILPDSDTGIIDTTCTTDSGTPVKPNEDGPGGVVGLRQYMVNIRWSEDGSGIPKFDDRGQPTDPIVGAHPDAMFPATNEVYYAEIAILSGGNEEVDPNTPTPFSVPVNKDLYRLLENNTSNNENERNTVTWELTQHKFAVDANGVVSIDRTTAVKDANASLKLNWGADKTAESFINLTCTQDGLDKLVNMEITLDELADGGYADTAAGNNHPEGKCNPFTDHAFKTQVNNKQAQTFWSNVVNAPSQGANLLNEGIFPEMSEQLMSIQVTFQYENDGLEEGVQVDENGDPVTP</sequence>
<reference evidence="3" key="1">
    <citation type="submission" date="2016-10" db="EMBL/GenBank/DDBJ databases">
        <authorList>
            <person name="Varghese N."/>
            <person name="Submissions S."/>
        </authorList>
    </citation>
    <scope>NUCLEOTIDE SEQUENCE [LARGE SCALE GENOMIC DNA]</scope>
    <source>
        <strain evidence="3">DSM 18579</strain>
    </source>
</reference>
<evidence type="ECO:0000313" key="2">
    <source>
        <dbReference type="EMBL" id="SES95272.1"/>
    </source>
</evidence>
<evidence type="ECO:0000313" key="3">
    <source>
        <dbReference type="Proteomes" id="UP000242642"/>
    </source>
</evidence>
<dbReference type="EMBL" id="FOHV01000006">
    <property type="protein sequence ID" value="SES95272.1"/>
    <property type="molecule type" value="Genomic_DNA"/>
</dbReference>